<protein>
    <submittedName>
        <fullName evidence="1">Uncharacterized protein</fullName>
    </submittedName>
</protein>
<comment type="caution">
    <text evidence="1">The sequence shown here is derived from an EMBL/GenBank/DDBJ whole genome shotgun (WGS) entry which is preliminary data.</text>
</comment>
<sequence>MKYFIRLDNEYSELFSSLWGILAGDTSSFSPGLCNFFMSSFKPPVSPTDVLIHRQPINSLQQADDIAAFTRAFIKALQPTLDYIHLSWEIEVVKEFTYTGLTFSSSNASRLFFKHFESKANLLAR</sequence>
<organism evidence="1 2">
    <name type="scientific">Coprinopsis cinerea (strain Okayama-7 / 130 / ATCC MYA-4618 / FGSC 9003)</name>
    <name type="common">Inky cap fungus</name>
    <name type="synonym">Hormographiella aspergillata</name>
    <dbReference type="NCBI Taxonomy" id="240176"/>
    <lineage>
        <taxon>Eukaryota</taxon>
        <taxon>Fungi</taxon>
        <taxon>Dikarya</taxon>
        <taxon>Basidiomycota</taxon>
        <taxon>Agaricomycotina</taxon>
        <taxon>Agaricomycetes</taxon>
        <taxon>Agaricomycetidae</taxon>
        <taxon>Agaricales</taxon>
        <taxon>Agaricineae</taxon>
        <taxon>Psathyrellaceae</taxon>
        <taxon>Coprinopsis</taxon>
    </lineage>
</organism>
<dbReference type="AlphaFoldDB" id="A8MZX6"/>
<dbReference type="VEuPathDB" id="FungiDB:CC1G_02741"/>
<dbReference type="Proteomes" id="UP000001861">
    <property type="component" value="Unassembled WGS sequence"/>
</dbReference>
<dbReference type="InParanoid" id="A8MZX6"/>
<evidence type="ECO:0000313" key="1">
    <source>
        <dbReference type="EMBL" id="EAU93511.2"/>
    </source>
</evidence>
<dbReference type="EMBL" id="AACS02000001">
    <property type="protein sequence ID" value="EAU93511.2"/>
    <property type="molecule type" value="Genomic_DNA"/>
</dbReference>
<keyword evidence="2" id="KW-1185">Reference proteome</keyword>
<dbReference type="GeneID" id="6004658"/>
<reference evidence="1 2" key="1">
    <citation type="journal article" date="2010" name="Proc. Natl. Acad. Sci. U.S.A.">
        <title>Insights into evolution of multicellular fungi from the assembled chromosomes of the mushroom Coprinopsis cinerea (Coprinus cinereus).</title>
        <authorList>
            <person name="Stajich J.E."/>
            <person name="Wilke S.K."/>
            <person name="Ahren D."/>
            <person name="Au C.H."/>
            <person name="Birren B.W."/>
            <person name="Borodovsky M."/>
            <person name="Burns C."/>
            <person name="Canback B."/>
            <person name="Casselton L.A."/>
            <person name="Cheng C.K."/>
            <person name="Deng J."/>
            <person name="Dietrich F.S."/>
            <person name="Fargo D.C."/>
            <person name="Farman M.L."/>
            <person name="Gathman A.C."/>
            <person name="Goldberg J."/>
            <person name="Guigo R."/>
            <person name="Hoegger P.J."/>
            <person name="Hooker J.B."/>
            <person name="Huggins A."/>
            <person name="James T.Y."/>
            <person name="Kamada T."/>
            <person name="Kilaru S."/>
            <person name="Kodira C."/>
            <person name="Kues U."/>
            <person name="Kupfer D."/>
            <person name="Kwan H.S."/>
            <person name="Lomsadze A."/>
            <person name="Li W."/>
            <person name="Lilly W.W."/>
            <person name="Ma L.J."/>
            <person name="Mackey A.J."/>
            <person name="Manning G."/>
            <person name="Martin F."/>
            <person name="Muraguchi H."/>
            <person name="Natvig D.O."/>
            <person name="Palmerini H."/>
            <person name="Ramesh M.A."/>
            <person name="Rehmeyer C.J."/>
            <person name="Roe B.A."/>
            <person name="Shenoy N."/>
            <person name="Stanke M."/>
            <person name="Ter-Hovhannisyan V."/>
            <person name="Tunlid A."/>
            <person name="Velagapudi R."/>
            <person name="Vision T.J."/>
            <person name="Zeng Q."/>
            <person name="Zolan M.E."/>
            <person name="Pukkila P.J."/>
        </authorList>
    </citation>
    <scope>NUCLEOTIDE SEQUENCE [LARGE SCALE GENOMIC DNA]</scope>
    <source>
        <strain evidence="2">Okayama-7 / 130 / ATCC MYA-4618 / FGSC 9003</strain>
    </source>
</reference>
<accession>A8MZX6</accession>
<gene>
    <name evidence="1" type="ORF">CC1G_02741</name>
</gene>
<dbReference type="KEGG" id="cci:CC1G_02741"/>
<evidence type="ECO:0000313" key="2">
    <source>
        <dbReference type="Proteomes" id="UP000001861"/>
    </source>
</evidence>
<dbReference type="OrthoDB" id="2940247at2759"/>
<dbReference type="HOGENOM" id="CLU_1992506_0_0_1"/>
<dbReference type="RefSeq" id="XP_001828160.2">
    <property type="nucleotide sequence ID" value="XM_001828108.2"/>
</dbReference>
<proteinExistence type="predicted"/>
<name>A8MZX6_COPC7</name>
<dbReference type="STRING" id="240176.A8MZX6"/>